<evidence type="ECO:0000259" key="11">
    <source>
        <dbReference type="PROSITE" id="PS50893"/>
    </source>
</evidence>
<dbReference type="AlphaFoldDB" id="H0R4E2"/>
<dbReference type="Proteomes" id="UP000035034">
    <property type="component" value="Unassembled WGS sequence"/>
</dbReference>
<evidence type="ECO:0000256" key="6">
    <source>
        <dbReference type="ARBA" id="ARBA00022967"/>
    </source>
</evidence>
<keyword evidence="2" id="KW-0997">Cell inner membrane</keyword>
<keyword evidence="14" id="KW-1185">Reference proteome</keyword>
<protein>
    <submittedName>
        <fullName evidence="13">ABC transporter permease/ATP-binding protein CydC</fullName>
    </submittedName>
</protein>
<comment type="similarity">
    <text evidence="9">Belongs to the ABC transporter superfamily. Siderophore-Fe(3+) uptake transporter (SIUT) (TC 3.A.1.21) family.</text>
</comment>
<dbReference type="GO" id="GO:0045454">
    <property type="term" value="P:cell redox homeostasis"/>
    <property type="evidence" value="ECO:0007669"/>
    <property type="project" value="InterPro"/>
</dbReference>
<evidence type="ECO:0000256" key="10">
    <source>
        <dbReference type="SAM" id="Phobius"/>
    </source>
</evidence>
<evidence type="ECO:0000313" key="13">
    <source>
        <dbReference type="EMBL" id="GAB19943.1"/>
    </source>
</evidence>
<dbReference type="STRING" id="1077974.GOEFS_098_00090"/>
<keyword evidence="2" id="KW-1003">Cell membrane</keyword>
<feature type="transmembrane region" description="Helical" evidence="10">
    <location>
        <begin position="165"/>
        <end position="183"/>
    </location>
</feature>
<keyword evidence="3 10" id="KW-0812">Transmembrane</keyword>
<dbReference type="InterPro" id="IPR014223">
    <property type="entry name" value="ABC_CydC/D"/>
</dbReference>
<dbReference type="Gene3D" id="3.40.50.300">
    <property type="entry name" value="P-loop containing nucleotide triphosphate hydrolases"/>
    <property type="match status" value="1"/>
</dbReference>
<dbReference type="EMBL" id="BAEH01000098">
    <property type="protein sequence ID" value="GAB19943.1"/>
    <property type="molecule type" value="Genomic_DNA"/>
</dbReference>
<dbReference type="InterPro" id="IPR003439">
    <property type="entry name" value="ABC_transporter-like_ATP-bd"/>
</dbReference>
<dbReference type="NCBIfam" id="TIGR02868">
    <property type="entry name" value="CydC"/>
    <property type="match status" value="1"/>
</dbReference>
<evidence type="ECO:0000259" key="12">
    <source>
        <dbReference type="PROSITE" id="PS50929"/>
    </source>
</evidence>
<keyword evidence="7 10" id="KW-1133">Transmembrane helix</keyword>
<keyword evidence="8 10" id="KW-0472">Membrane</keyword>
<dbReference type="InterPro" id="IPR039421">
    <property type="entry name" value="Type_1_exporter"/>
</dbReference>
<evidence type="ECO:0000256" key="9">
    <source>
        <dbReference type="ARBA" id="ARBA00023455"/>
    </source>
</evidence>
<feature type="transmembrane region" description="Helical" evidence="10">
    <location>
        <begin position="21"/>
        <end position="45"/>
    </location>
</feature>
<accession>H0R4E2</accession>
<dbReference type="GO" id="GO:0005524">
    <property type="term" value="F:ATP binding"/>
    <property type="evidence" value="ECO:0007669"/>
    <property type="project" value="UniProtKB-KW"/>
</dbReference>
<sequence>MRRPADRPLWRILGYLGVKPRPVVAALGLGVGGSLSALGLAALSAWLITRAWQMPPILYLSVAITAVRALGISRGVFRYLERLATHDLALRAMSSARSRVFVALAAGRPSYSVQLGRGDLLSRTGADLDDLGNALIRGVIPIGIAVITDIAAVAIMAVVSVPAAVVLGVALFVSGVAAPVLAARGSADVVESGARARTELADSVTLALWHADELTVARSRARVLAEVADAERSVRAAADKGLRLQSLGSAAMPLAVGISLLAACVIGIGLAGDPTLTPMTLGVLILLPLSAFESTAPLTEAGLQLERSRQAATRILSLIDDAGSAELDNAGIDAFASADDIGVDVRPTRLTCRDLRWGWPTSPVGEALNVVIEPGERLAVVGPSGVGKTALLMTLAGLLTPRGGSIDAGGRDLSASTCYFADDAHIFSTSVAENLRVARGDASDEEIVVALTAVGLGAWIDGLPDGVDTTLSGGEAALSGGQRRRLLLARALLHRAPVVLLDEPTEHLDPVDADAVLRDIFSRDGSLFGAGRSVIVATHHLPRGHGADRVIDLAEYGLALGVE</sequence>
<evidence type="ECO:0000256" key="3">
    <source>
        <dbReference type="ARBA" id="ARBA00022692"/>
    </source>
</evidence>
<dbReference type="GO" id="GO:0034040">
    <property type="term" value="F:ATPase-coupled lipid transmembrane transporter activity"/>
    <property type="evidence" value="ECO:0007669"/>
    <property type="project" value="TreeGrafter"/>
</dbReference>
<comment type="subcellular location">
    <subcellularLocation>
        <location evidence="1">Cell inner membrane</location>
        <topology evidence="1">Multi-pass membrane protein</topology>
    </subcellularLocation>
</comment>
<dbReference type="OrthoDB" id="3237158at2"/>
<evidence type="ECO:0000256" key="4">
    <source>
        <dbReference type="ARBA" id="ARBA00022741"/>
    </source>
</evidence>
<dbReference type="Gene3D" id="1.20.1560.10">
    <property type="entry name" value="ABC transporter type 1, transmembrane domain"/>
    <property type="match status" value="1"/>
</dbReference>
<dbReference type="InterPro" id="IPR027417">
    <property type="entry name" value="P-loop_NTPase"/>
</dbReference>
<comment type="caution">
    <text evidence="13">The sequence shown here is derived from an EMBL/GenBank/DDBJ whole genome shotgun (WGS) entry which is preliminary data.</text>
</comment>
<dbReference type="PROSITE" id="PS00211">
    <property type="entry name" value="ABC_TRANSPORTER_1"/>
    <property type="match status" value="1"/>
</dbReference>
<feature type="domain" description="ABC transmembrane type-1" evidence="12">
    <location>
        <begin position="24"/>
        <end position="307"/>
    </location>
</feature>
<dbReference type="SMART" id="SM00382">
    <property type="entry name" value="AAA"/>
    <property type="match status" value="1"/>
</dbReference>
<dbReference type="PROSITE" id="PS50893">
    <property type="entry name" value="ABC_TRANSPORTER_2"/>
    <property type="match status" value="1"/>
</dbReference>
<dbReference type="PANTHER" id="PTHR24221">
    <property type="entry name" value="ATP-BINDING CASSETTE SUB-FAMILY B"/>
    <property type="match status" value="1"/>
</dbReference>
<dbReference type="SUPFAM" id="SSF90123">
    <property type="entry name" value="ABC transporter transmembrane region"/>
    <property type="match status" value="1"/>
</dbReference>
<dbReference type="InterPro" id="IPR011527">
    <property type="entry name" value="ABC1_TM_dom"/>
</dbReference>
<dbReference type="PROSITE" id="PS50929">
    <property type="entry name" value="ABC_TM1F"/>
    <property type="match status" value="1"/>
</dbReference>
<proteinExistence type="inferred from homology"/>
<dbReference type="InterPro" id="IPR003593">
    <property type="entry name" value="AAA+_ATPase"/>
</dbReference>
<gene>
    <name evidence="13" type="primary">cydC</name>
    <name evidence="13" type="ORF">GOEFS_098_00090</name>
</gene>
<dbReference type="InterPro" id="IPR036640">
    <property type="entry name" value="ABC1_TM_sf"/>
</dbReference>
<dbReference type="GO" id="GO:0140359">
    <property type="term" value="F:ABC-type transporter activity"/>
    <property type="evidence" value="ECO:0007669"/>
    <property type="project" value="InterPro"/>
</dbReference>
<evidence type="ECO:0000256" key="7">
    <source>
        <dbReference type="ARBA" id="ARBA00022989"/>
    </source>
</evidence>
<dbReference type="GO" id="GO:0005886">
    <property type="term" value="C:plasma membrane"/>
    <property type="evidence" value="ECO:0007669"/>
    <property type="project" value="UniProtKB-SubCell"/>
</dbReference>
<feature type="transmembrane region" description="Helical" evidence="10">
    <location>
        <begin position="57"/>
        <end position="77"/>
    </location>
</feature>
<dbReference type="eggNOG" id="COG4987">
    <property type="taxonomic scope" value="Bacteria"/>
</dbReference>
<dbReference type="PANTHER" id="PTHR24221:SF654">
    <property type="entry name" value="ATP-BINDING CASSETTE SUB-FAMILY B MEMBER 6"/>
    <property type="match status" value="1"/>
</dbReference>
<evidence type="ECO:0000256" key="5">
    <source>
        <dbReference type="ARBA" id="ARBA00022840"/>
    </source>
</evidence>
<dbReference type="InterPro" id="IPR017871">
    <property type="entry name" value="ABC_transporter-like_CS"/>
</dbReference>
<dbReference type="SUPFAM" id="SSF52540">
    <property type="entry name" value="P-loop containing nucleoside triphosphate hydrolases"/>
    <property type="match status" value="1"/>
</dbReference>
<dbReference type="GO" id="GO:0034775">
    <property type="term" value="P:glutathione transmembrane transport"/>
    <property type="evidence" value="ECO:0007669"/>
    <property type="project" value="InterPro"/>
</dbReference>
<keyword evidence="6" id="KW-1278">Translocase</keyword>
<dbReference type="RefSeq" id="WP_007319278.1">
    <property type="nucleotide sequence ID" value="NZ_BAEH01000098.1"/>
</dbReference>
<evidence type="ECO:0000256" key="2">
    <source>
        <dbReference type="ARBA" id="ARBA00022519"/>
    </source>
</evidence>
<dbReference type="Pfam" id="PF00005">
    <property type="entry name" value="ABC_tran"/>
    <property type="match status" value="1"/>
</dbReference>
<evidence type="ECO:0000256" key="8">
    <source>
        <dbReference type="ARBA" id="ARBA00023136"/>
    </source>
</evidence>
<keyword evidence="4" id="KW-0547">Nucleotide-binding</keyword>
<dbReference type="GO" id="GO:0016887">
    <property type="term" value="F:ATP hydrolysis activity"/>
    <property type="evidence" value="ECO:0007669"/>
    <property type="project" value="InterPro"/>
</dbReference>
<feature type="transmembrane region" description="Helical" evidence="10">
    <location>
        <begin position="139"/>
        <end position="159"/>
    </location>
</feature>
<name>H0R4E2_9ACTN</name>
<keyword evidence="5 13" id="KW-0067">ATP-binding</keyword>
<evidence type="ECO:0000313" key="14">
    <source>
        <dbReference type="Proteomes" id="UP000035034"/>
    </source>
</evidence>
<reference evidence="13 14" key="1">
    <citation type="submission" date="2011-12" db="EMBL/GenBank/DDBJ databases">
        <title>Whole genome shotgun sequence of Gordonia effusa NBRC 100432.</title>
        <authorList>
            <person name="Yoshida I."/>
            <person name="Takarada H."/>
            <person name="Hosoyama A."/>
            <person name="Tsuchikane K."/>
            <person name="Katsumata H."/>
            <person name="Yamazaki S."/>
            <person name="Fujita N."/>
        </authorList>
    </citation>
    <scope>NUCLEOTIDE SEQUENCE [LARGE SCALE GENOMIC DNA]</scope>
    <source>
        <strain evidence="13 14">NBRC 100432</strain>
    </source>
</reference>
<organism evidence="13 14">
    <name type="scientific">Gordonia effusa NBRC 100432</name>
    <dbReference type="NCBI Taxonomy" id="1077974"/>
    <lineage>
        <taxon>Bacteria</taxon>
        <taxon>Bacillati</taxon>
        <taxon>Actinomycetota</taxon>
        <taxon>Actinomycetes</taxon>
        <taxon>Mycobacteriales</taxon>
        <taxon>Gordoniaceae</taxon>
        <taxon>Gordonia</taxon>
    </lineage>
</organism>
<feature type="domain" description="ABC transporter" evidence="11">
    <location>
        <begin position="350"/>
        <end position="562"/>
    </location>
</feature>
<evidence type="ECO:0000256" key="1">
    <source>
        <dbReference type="ARBA" id="ARBA00004429"/>
    </source>
</evidence>
<feature type="transmembrane region" description="Helical" evidence="10">
    <location>
        <begin position="250"/>
        <end position="272"/>
    </location>
</feature>